<name>A0ABN1I5Y2_9GAMM</name>
<dbReference type="Proteomes" id="UP001499915">
    <property type="component" value="Unassembled WGS sequence"/>
</dbReference>
<dbReference type="EMBL" id="BAAAET010000002">
    <property type="protein sequence ID" value="GAA0690983.1"/>
    <property type="molecule type" value="Genomic_DNA"/>
</dbReference>
<sequence length="71" mass="8095">MTETNNVSPTTYSYRCSKEHYWQGLCLIVTSLEKASLVLNGQLKYEKALMHLNISLLQSVHLQQARVSRVA</sequence>
<proteinExistence type="predicted"/>
<gene>
    <name evidence="1" type="ORF">GCM10009104_17200</name>
</gene>
<evidence type="ECO:0000313" key="1">
    <source>
        <dbReference type="EMBL" id="GAA0690983.1"/>
    </source>
</evidence>
<protein>
    <submittedName>
        <fullName evidence="1">Uncharacterized protein</fullName>
    </submittedName>
</protein>
<reference evidence="1 2" key="1">
    <citation type="journal article" date="2019" name="Int. J. Syst. Evol. Microbiol.">
        <title>The Global Catalogue of Microorganisms (GCM) 10K type strain sequencing project: providing services to taxonomists for standard genome sequencing and annotation.</title>
        <authorList>
            <consortium name="The Broad Institute Genomics Platform"/>
            <consortium name="The Broad Institute Genome Sequencing Center for Infectious Disease"/>
            <person name="Wu L."/>
            <person name="Ma J."/>
        </authorList>
    </citation>
    <scope>NUCLEOTIDE SEQUENCE [LARGE SCALE GENOMIC DNA]</scope>
    <source>
        <strain evidence="1 2">JCM 15134</strain>
    </source>
</reference>
<keyword evidence="2" id="KW-1185">Reference proteome</keyword>
<accession>A0ABN1I5Y2</accession>
<comment type="caution">
    <text evidence="1">The sequence shown here is derived from an EMBL/GenBank/DDBJ whole genome shotgun (WGS) entry which is preliminary data.</text>
</comment>
<organism evidence="1 2">
    <name type="scientific">Marinobacterium maritimum</name>
    <dbReference type="NCBI Taxonomy" id="500162"/>
    <lineage>
        <taxon>Bacteria</taxon>
        <taxon>Pseudomonadati</taxon>
        <taxon>Pseudomonadota</taxon>
        <taxon>Gammaproteobacteria</taxon>
        <taxon>Oceanospirillales</taxon>
        <taxon>Oceanospirillaceae</taxon>
        <taxon>Marinobacterium</taxon>
    </lineage>
</organism>
<evidence type="ECO:0000313" key="2">
    <source>
        <dbReference type="Proteomes" id="UP001499915"/>
    </source>
</evidence>